<gene>
    <name evidence="2" type="ORF">NCTC9810_01351</name>
</gene>
<evidence type="ECO:0000313" key="2">
    <source>
        <dbReference type="EMBL" id="SUU93001.1"/>
    </source>
</evidence>
<dbReference type="AlphaFoldDB" id="A0A380WVB0"/>
<feature type="transmembrane region" description="Helical" evidence="1">
    <location>
        <begin position="222"/>
        <end position="242"/>
    </location>
</feature>
<feature type="transmembrane region" description="Helical" evidence="1">
    <location>
        <begin position="53"/>
        <end position="75"/>
    </location>
</feature>
<reference evidence="2 3" key="1">
    <citation type="submission" date="2018-06" db="EMBL/GenBank/DDBJ databases">
        <authorList>
            <consortium name="Pathogen Informatics"/>
            <person name="Doyle S."/>
        </authorList>
    </citation>
    <scope>NUCLEOTIDE SEQUENCE [LARGE SCALE GENOMIC DNA]</scope>
    <source>
        <strain evidence="2 3">NCTC9810</strain>
    </source>
</reference>
<dbReference type="EMBL" id="UFTA01000002">
    <property type="protein sequence ID" value="SUU93001.1"/>
    <property type="molecule type" value="Genomic_DNA"/>
</dbReference>
<dbReference type="Pfam" id="PF12730">
    <property type="entry name" value="ABC2_membrane_4"/>
    <property type="match status" value="1"/>
</dbReference>
<proteinExistence type="predicted"/>
<protein>
    <submittedName>
        <fullName evidence="2">Uncharacterized protein conserved in bacteria</fullName>
    </submittedName>
</protein>
<organism evidence="2 3">
    <name type="scientific">Anaerococcus octavius</name>
    <dbReference type="NCBI Taxonomy" id="54007"/>
    <lineage>
        <taxon>Bacteria</taxon>
        <taxon>Bacillati</taxon>
        <taxon>Bacillota</taxon>
        <taxon>Tissierellia</taxon>
        <taxon>Tissierellales</taxon>
        <taxon>Peptoniphilaceae</taxon>
        <taxon>Anaerococcus</taxon>
    </lineage>
</organism>
<dbReference type="CDD" id="cd21807">
    <property type="entry name" value="ABC-2_lan_permease_MutE_EpiE-like"/>
    <property type="match status" value="1"/>
</dbReference>
<dbReference type="RefSeq" id="WP_172540071.1">
    <property type="nucleotide sequence ID" value="NZ_UFTA01000002.1"/>
</dbReference>
<feature type="transmembrane region" description="Helical" evidence="1">
    <location>
        <begin position="164"/>
        <end position="182"/>
    </location>
</feature>
<feature type="transmembrane region" description="Helical" evidence="1">
    <location>
        <begin position="20"/>
        <end position="41"/>
    </location>
</feature>
<keyword evidence="1" id="KW-1133">Transmembrane helix</keyword>
<keyword evidence="1" id="KW-0812">Transmembrane</keyword>
<accession>A0A380WVB0</accession>
<sequence>MVNILKAEILKEKRSANAKILLLTPIIFIVFNLLMNMLMTPNSEGHSYLLATAFNWFPLLILPIVISLLVTNILAKEKQSQLNLQKSMGLDRKKIKLIKSFLVLIEVFVIVMVSILIIYLIANFILKENTSFVMLLKAGVVLFIGSLPLVGFSFFIMSLTKKNFIVLILNFILSIIAPIPAAEDLWKFYPWSYSLRMLAPIVGVHPNGTFLDINSPLWDKSVITLGIILSLGVYILFMVLSINRKDKENA</sequence>
<evidence type="ECO:0000313" key="3">
    <source>
        <dbReference type="Proteomes" id="UP000255124"/>
    </source>
</evidence>
<dbReference type="InterPro" id="IPR021205">
    <property type="entry name" value="Lanti_perm_SpaE/MutE/EpiE-like"/>
</dbReference>
<feature type="transmembrane region" description="Helical" evidence="1">
    <location>
        <begin position="96"/>
        <end position="122"/>
    </location>
</feature>
<keyword evidence="1" id="KW-0472">Membrane</keyword>
<dbReference type="Proteomes" id="UP000255124">
    <property type="component" value="Unassembled WGS sequence"/>
</dbReference>
<feature type="transmembrane region" description="Helical" evidence="1">
    <location>
        <begin position="134"/>
        <end position="157"/>
    </location>
</feature>
<evidence type="ECO:0000256" key="1">
    <source>
        <dbReference type="SAM" id="Phobius"/>
    </source>
</evidence>
<name>A0A380WVB0_9FIRM</name>